<protein>
    <submittedName>
        <fullName evidence="3">Sperm-tail PG-rich repeat-containing protein 2</fullName>
    </submittedName>
</protein>
<evidence type="ECO:0000313" key="3">
    <source>
        <dbReference type="RefSeq" id="XP_053757367.1"/>
    </source>
</evidence>
<dbReference type="Pfam" id="PF07004">
    <property type="entry name" value="SHIPPO-rpt"/>
    <property type="match status" value="7"/>
</dbReference>
<evidence type="ECO:0000313" key="2">
    <source>
        <dbReference type="Proteomes" id="UP001165780"/>
    </source>
</evidence>
<dbReference type="Proteomes" id="UP001165780">
    <property type="component" value="Unplaced"/>
</dbReference>
<keyword evidence="2" id="KW-1185">Reference proteome</keyword>
<proteinExistence type="predicted"/>
<dbReference type="InterPro" id="IPR051291">
    <property type="entry name" value="CIMAP"/>
</dbReference>
<dbReference type="CTD" id="285555"/>
<dbReference type="PANTHER" id="PTHR21580:SF60">
    <property type="entry name" value="SPERM-TAIL PG-RICH REPEAT-CONTAINING PROTEIN 2"/>
    <property type="match status" value="1"/>
</dbReference>
<dbReference type="InterPro" id="IPR010736">
    <property type="entry name" value="SHIPPO-rpt"/>
</dbReference>
<gene>
    <name evidence="3" type="primary">STPG2</name>
</gene>
<sequence length="615" mass="68495">MYDRAPRLLRLSEGGSTEEHVGPGSYQIPFLKRQATGGYAPFLSLAARDSTFTFASNTEKAVPGPGHYNVSEAQCNIKGGHSLQNREERFKKFVSDSPGPASYDQFYHGASDIMNRKALQVKEHLQSKFSRSPTVSRSVDVPSIPSCGRSYGYDINEDGSIIKHFPPASDSTLGPAYYKPQFDFANATLKYKGIHFGNSLGRLQFPMKSGPGPGQYDIVQKKTPHYENINIKKDQQQNHCSYLPRFYEVIIQQEEKKGVPGPGKYDIKSQFQKTESMIPSVNDASPAFLSQSQRFVPMKSITPAPGTYNESRTAFNSLKKTPGLKNTPFGQSAPRFTQDSRTEEMPGPGFYNILNNTMIDNISNTYLKKKKKSAFGSSVPRTLLLVQKKAFTSPGPADYQVGGVSDELPNLTNRYAVILSRPEKPTKLSDMDIPAPGSYDVQKSYEMSQVQHKYMPPRSFAAKLKHTSFLSTAPRCLEKMTDGPGPAAYNPVLRKSCSIPLFVKASKRFKDSKEITPGPATYELSPFLRHSVLKRTFNVTLPNPSLVKRENTFTTGQKPKQKHAGSKVKSFKCPGLHTSSEENFDHLFPGLGKAIQDKCSIRYLETELCFPLMFM</sequence>
<evidence type="ECO:0000256" key="1">
    <source>
        <dbReference type="SAM" id="MobiDB-lite"/>
    </source>
</evidence>
<dbReference type="PANTHER" id="PTHR21580">
    <property type="entry name" value="SHIPPO-1-RELATED"/>
    <property type="match status" value="1"/>
</dbReference>
<feature type="region of interest" description="Disordered" evidence="1">
    <location>
        <begin position="319"/>
        <end position="348"/>
    </location>
</feature>
<name>A0A9W2VFA0_PANPR</name>
<organism evidence="2 3">
    <name type="scientific">Panthera pardus</name>
    <name type="common">Leopard</name>
    <name type="synonym">Felis pardus</name>
    <dbReference type="NCBI Taxonomy" id="9691"/>
    <lineage>
        <taxon>Eukaryota</taxon>
        <taxon>Metazoa</taxon>
        <taxon>Chordata</taxon>
        <taxon>Craniata</taxon>
        <taxon>Vertebrata</taxon>
        <taxon>Euteleostomi</taxon>
        <taxon>Mammalia</taxon>
        <taxon>Eutheria</taxon>
        <taxon>Laurasiatheria</taxon>
        <taxon>Carnivora</taxon>
        <taxon>Feliformia</taxon>
        <taxon>Felidae</taxon>
        <taxon>Pantherinae</taxon>
        <taxon>Panthera</taxon>
    </lineage>
</organism>
<reference evidence="3" key="1">
    <citation type="submission" date="2025-08" db="UniProtKB">
        <authorList>
            <consortium name="RefSeq"/>
        </authorList>
    </citation>
    <scope>IDENTIFICATION</scope>
    <source>
        <tissue evidence="3">Whole blood</tissue>
    </source>
</reference>
<dbReference type="GeneID" id="109246570"/>
<dbReference type="AlphaFoldDB" id="A0A9W2VFA0"/>
<dbReference type="RefSeq" id="XP_053757367.1">
    <property type="nucleotide sequence ID" value="XM_053901392.1"/>
</dbReference>
<accession>A0A9W2VFA0</accession>
<feature type="compositionally biased region" description="Polar residues" evidence="1">
    <location>
        <begin position="328"/>
        <end position="337"/>
    </location>
</feature>